<evidence type="ECO:0000313" key="3">
    <source>
        <dbReference type="Proteomes" id="UP000277007"/>
    </source>
</evidence>
<protein>
    <submittedName>
        <fullName evidence="2">VCBS repeat-containing protein</fullName>
    </submittedName>
</protein>
<dbReference type="InterPro" id="IPR013517">
    <property type="entry name" value="FG-GAP"/>
</dbReference>
<dbReference type="InterPro" id="IPR028994">
    <property type="entry name" value="Integrin_alpha_N"/>
</dbReference>
<dbReference type="Gene3D" id="2.130.10.130">
    <property type="entry name" value="Integrin alpha, N-terminal"/>
    <property type="match status" value="1"/>
</dbReference>
<evidence type="ECO:0000313" key="2">
    <source>
        <dbReference type="EMBL" id="RTR08615.1"/>
    </source>
</evidence>
<name>A0A3S0HVY8_9PROT</name>
<dbReference type="Proteomes" id="UP000277007">
    <property type="component" value="Unassembled WGS sequence"/>
</dbReference>
<reference evidence="2 3" key="1">
    <citation type="submission" date="2018-12" db="EMBL/GenBank/DDBJ databases">
        <authorList>
            <person name="Yang Y."/>
        </authorList>
    </citation>
    <scope>NUCLEOTIDE SEQUENCE [LARGE SCALE GENOMIC DNA]</scope>
    <source>
        <strain evidence="2 3">L-25-5w-1</strain>
    </source>
</reference>
<dbReference type="Pfam" id="PF13517">
    <property type="entry name" value="FG-GAP_3"/>
    <property type="match status" value="1"/>
</dbReference>
<keyword evidence="3" id="KW-1185">Reference proteome</keyword>
<accession>A0A3S0HVY8</accession>
<organism evidence="2 3">
    <name type="scientific">Azospirillum griseum</name>
    <dbReference type="NCBI Taxonomy" id="2496639"/>
    <lineage>
        <taxon>Bacteria</taxon>
        <taxon>Pseudomonadati</taxon>
        <taxon>Pseudomonadota</taxon>
        <taxon>Alphaproteobacteria</taxon>
        <taxon>Rhodospirillales</taxon>
        <taxon>Azospirillaceae</taxon>
        <taxon>Azospirillum</taxon>
    </lineage>
</organism>
<sequence>GGDNRFWLSESTGSGFVAPHMVVAEGGTFQAGQAQYADVNGDGKADLLFQDNDNNFYLSESTGNGFASPHLVIDHGGSFQTGQAQLADMNGDGKADLIFQG</sequence>
<proteinExistence type="predicted"/>
<dbReference type="SUPFAM" id="SSF69318">
    <property type="entry name" value="Integrin alpha N-terminal domain"/>
    <property type="match status" value="1"/>
</dbReference>
<dbReference type="AlphaFoldDB" id="A0A3S0HVY8"/>
<feature type="non-terminal residue" evidence="2">
    <location>
        <position position="1"/>
    </location>
</feature>
<keyword evidence="1" id="KW-0732">Signal</keyword>
<dbReference type="RefSeq" id="WP_148105342.1">
    <property type="nucleotide sequence ID" value="NZ_RXMA01000165.1"/>
</dbReference>
<dbReference type="EMBL" id="RXMA01000165">
    <property type="protein sequence ID" value="RTR08615.1"/>
    <property type="molecule type" value="Genomic_DNA"/>
</dbReference>
<feature type="non-terminal residue" evidence="2">
    <location>
        <position position="101"/>
    </location>
</feature>
<gene>
    <name evidence="2" type="ORF">EJ903_26645</name>
</gene>
<comment type="caution">
    <text evidence="2">The sequence shown here is derived from an EMBL/GenBank/DDBJ whole genome shotgun (WGS) entry which is preliminary data.</text>
</comment>
<evidence type="ECO:0000256" key="1">
    <source>
        <dbReference type="ARBA" id="ARBA00022729"/>
    </source>
</evidence>